<evidence type="ECO:0000256" key="1">
    <source>
        <dbReference type="SAM" id="MobiDB-lite"/>
    </source>
</evidence>
<comment type="caution">
    <text evidence="3">The sequence shown here is derived from an EMBL/GenBank/DDBJ whole genome shotgun (WGS) entry which is preliminary data.</text>
</comment>
<evidence type="ECO:0008006" key="5">
    <source>
        <dbReference type="Google" id="ProtNLM"/>
    </source>
</evidence>
<dbReference type="EMBL" id="WTPX01000038">
    <property type="protein sequence ID" value="NNJ25493.1"/>
    <property type="molecule type" value="Genomic_DNA"/>
</dbReference>
<feature type="compositionally biased region" description="Low complexity" evidence="1">
    <location>
        <begin position="22"/>
        <end position="34"/>
    </location>
</feature>
<evidence type="ECO:0000313" key="3">
    <source>
        <dbReference type="EMBL" id="NNJ25493.1"/>
    </source>
</evidence>
<keyword evidence="4" id="KW-1185">Reference proteome</keyword>
<accession>A0ABX1VDX4</accession>
<dbReference type="Proteomes" id="UP000609651">
    <property type="component" value="Unassembled WGS sequence"/>
</dbReference>
<keyword evidence="2" id="KW-1133">Transmembrane helix</keyword>
<evidence type="ECO:0000256" key="2">
    <source>
        <dbReference type="SAM" id="Phobius"/>
    </source>
</evidence>
<feature type="transmembrane region" description="Helical" evidence="2">
    <location>
        <begin position="96"/>
        <end position="123"/>
    </location>
</feature>
<name>A0ABX1VDX4_9PLAN</name>
<gene>
    <name evidence="3" type="ORF">LzC2_15630</name>
</gene>
<keyword evidence="2" id="KW-0472">Membrane</keyword>
<keyword evidence="2" id="KW-0812">Transmembrane</keyword>
<dbReference type="RefSeq" id="WP_171185568.1">
    <property type="nucleotide sequence ID" value="NZ_WTPX01000038.1"/>
</dbReference>
<reference evidence="3 4" key="1">
    <citation type="journal article" date="2020" name="Syst. Appl. Microbiol.">
        <title>Alienimonas chondri sp. nov., a novel planctomycete isolated from the biofilm of the red alga Chondrus crispus.</title>
        <authorList>
            <person name="Vitorino I."/>
            <person name="Albuquerque L."/>
            <person name="Wiegand S."/>
            <person name="Kallscheuer N."/>
            <person name="da Costa M.S."/>
            <person name="Lobo-da-Cunha A."/>
            <person name="Jogler C."/>
            <person name="Lage O.M."/>
        </authorList>
    </citation>
    <scope>NUCLEOTIDE SEQUENCE [LARGE SCALE GENOMIC DNA]</scope>
    <source>
        <strain evidence="3 4">LzC2</strain>
    </source>
</reference>
<protein>
    <recommendedName>
        <fullName evidence="5">DUF4282 domain-containing protein</fullName>
    </recommendedName>
</protein>
<evidence type="ECO:0000313" key="4">
    <source>
        <dbReference type="Proteomes" id="UP000609651"/>
    </source>
</evidence>
<feature type="region of interest" description="Disordered" evidence="1">
    <location>
        <begin position="1"/>
        <end position="46"/>
    </location>
</feature>
<proteinExistence type="predicted"/>
<organism evidence="3 4">
    <name type="scientific">Alienimonas chondri</name>
    <dbReference type="NCBI Taxonomy" id="2681879"/>
    <lineage>
        <taxon>Bacteria</taxon>
        <taxon>Pseudomonadati</taxon>
        <taxon>Planctomycetota</taxon>
        <taxon>Planctomycetia</taxon>
        <taxon>Planctomycetales</taxon>
        <taxon>Planctomycetaceae</taxon>
        <taxon>Alienimonas</taxon>
    </lineage>
</organism>
<feature type="transmembrane region" description="Helical" evidence="2">
    <location>
        <begin position="71"/>
        <end position="90"/>
    </location>
</feature>
<sequence length="175" mass="19613">MKPFHSPDESPGGLDDDAMSVDDGTTAAEDGTTAAEDESVADDPMAPDYPVEKLTLEEIDFEAQYWFRKSFPAVCTAVWIVLALASQIVFEFSSNVRILMLLGGTFLVMVLSIMLSMVLEIVFHTSIDFFLRVSLLWTRVFKSESFISHARLRAIRRRRKDLLAADRGGSHRHGK</sequence>